<proteinExistence type="predicted"/>
<dbReference type="EMBL" id="MN739395">
    <property type="protein sequence ID" value="QHT02477.1"/>
    <property type="molecule type" value="Genomic_DNA"/>
</dbReference>
<feature type="region of interest" description="Disordered" evidence="1">
    <location>
        <begin position="248"/>
        <end position="273"/>
    </location>
</feature>
<evidence type="ECO:0000313" key="3">
    <source>
        <dbReference type="EMBL" id="QHT02477.1"/>
    </source>
</evidence>
<dbReference type="AlphaFoldDB" id="A0A6C0CDU8"/>
<reference evidence="3" key="1">
    <citation type="journal article" date="2020" name="Nature">
        <title>Giant virus diversity and host interactions through global metagenomics.</title>
        <authorList>
            <person name="Schulz F."/>
            <person name="Roux S."/>
            <person name="Paez-Espino D."/>
            <person name="Jungbluth S."/>
            <person name="Walsh D.A."/>
            <person name="Denef V.J."/>
            <person name="McMahon K.D."/>
            <person name="Konstantinidis K.T."/>
            <person name="Eloe-Fadrosh E.A."/>
            <person name="Kyrpides N.C."/>
            <person name="Woyke T."/>
        </authorList>
    </citation>
    <scope>NUCLEOTIDE SEQUENCE</scope>
    <source>
        <strain evidence="3">GVMAG-M-3300020595-32</strain>
    </source>
</reference>
<feature type="domain" description="Minor capsid protein P8 central region" evidence="2">
    <location>
        <begin position="146"/>
        <end position="259"/>
    </location>
</feature>
<dbReference type="Pfam" id="PF19065">
    <property type="entry name" value="P8_CR"/>
    <property type="match status" value="1"/>
</dbReference>
<protein>
    <recommendedName>
        <fullName evidence="2">Minor capsid protein P8 central region domain-containing protein</fullName>
    </recommendedName>
</protein>
<name>A0A6C0CDU8_9ZZZZ</name>
<accession>A0A6C0CDU8</accession>
<organism evidence="3">
    <name type="scientific">viral metagenome</name>
    <dbReference type="NCBI Taxonomy" id="1070528"/>
    <lineage>
        <taxon>unclassified sequences</taxon>
        <taxon>metagenomes</taxon>
        <taxon>organismal metagenomes</taxon>
    </lineage>
</organism>
<evidence type="ECO:0000259" key="2">
    <source>
        <dbReference type="Pfam" id="PF19065"/>
    </source>
</evidence>
<dbReference type="InterPro" id="IPR043916">
    <property type="entry name" value="P8_CR"/>
</dbReference>
<evidence type="ECO:0000256" key="1">
    <source>
        <dbReference type="SAM" id="MobiDB-lite"/>
    </source>
</evidence>
<sequence>MNLVYLKKNIVNFLKIKYNLDYMDRLYDSDQYGNMDTNNDGIINEQDTGYQTDTLLTPVGLGSSQLTRDDTLFNNETYDEQGRLKLDDLFGRKGDTNNAMDDLLSSDKFNNGRVPDVSMISNVNKTVDGDIVIANDNQQTGVKGILEETVISDTFLSEMNTKVIQDTIRYSVYKITNMVVDYQSQRELYIIMRSIMLQHANFKVGQSGLLDEIKKLNNFVVDYAVEKVSSNVQQYEVYLKDIQTLPTPMDRPNFNSDTSRNRSQDMSSHIGIQ</sequence>